<dbReference type="CDD" id="cd01830">
    <property type="entry name" value="XynE_like"/>
    <property type="match status" value="1"/>
</dbReference>
<evidence type="ECO:0000259" key="2">
    <source>
        <dbReference type="Pfam" id="PF13472"/>
    </source>
</evidence>
<sequence length="396" mass="43442">MHHDDMSSPVNSTRHKNGHWIGTWSASPQQPHGEGVSHRGFNNETVRMIVHPHLSGKAIRLKFSNAFGENPLTIGKVTVAKTKKGSHIRPGTLRDVTFGGTESITVPAGARALSDPVKLPVSYGEDLTVSVYFPGETGPSTWHRLSRQTSYISISGDHTAELNGVAYKTEVEGWFYLEAVDVLAQPSVKGAIVTLGDSITDGHSSTLNANHRWPDYLAERIQRQGKGRQYSVLNSGISGNKILRDSPVYGVNALARLDRDVLTQSGATHVILLEGINDIGHEPHTFDANKIIAGMKQIVDQVHASGLKVYGGTLTPFEGTTIEGYYTEEGEQTRQEVNRWIRTGGYFDGVIDFDKALRDPENPLRLKPEFDSGDHLHPNDKGYKAMAEAVNLSLFK</sequence>
<organism evidence="3 4">
    <name type="scientific">Novibacillus thermophilus</name>
    <dbReference type="NCBI Taxonomy" id="1471761"/>
    <lineage>
        <taxon>Bacteria</taxon>
        <taxon>Bacillati</taxon>
        <taxon>Bacillota</taxon>
        <taxon>Bacilli</taxon>
        <taxon>Bacillales</taxon>
        <taxon>Thermoactinomycetaceae</taxon>
        <taxon>Novibacillus</taxon>
    </lineage>
</organism>
<feature type="domain" description="SGNH hydrolase-type esterase" evidence="2">
    <location>
        <begin position="195"/>
        <end position="385"/>
    </location>
</feature>
<dbReference type="STRING" id="1471761.B0W44_02470"/>
<dbReference type="Gene3D" id="3.40.50.1110">
    <property type="entry name" value="SGNH hydrolase"/>
    <property type="match status" value="1"/>
</dbReference>
<accession>A0A1U9KBF0</accession>
<dbReference type="EMBL" id="CP019699">
    <property type="protein sequence ID" value="AQS57360.1"/>
    <property type="molecule type" value="Genomic_DNA"/>
</dbReference>
<dbReference type="PANTHER" id="PTHR43784">
    <property type="entry name" value="GDSL-LIKE LIPASE/ACYLHYDROLASE, PUTATIVE (AFU_ORTHOLOGUE AFUA_2G00820)-RELATED"/>
    <property type="match status" value="1"/>
</dbReference>
<dbReference type="KEGG" id="ntr:B0W44_02470"/>
<dbReference type="InterPro" id="IPR036514">
    <property type="entry name" value="SGNH_hydro_sf"/>
</dbReference>
<reference evidence="3 4" key="1">
    <citation type="journal article" date="2015" name="Int. J. Syst. Evol. Microbiol.">
        <title>Novibacillus thermophilus gen. nov., sp. nov., a Gram-staining-negative and moderately thermophilic member of the family Thermoactinomycetaceae.</title>
        <authorList>
            <person name="Yang G."/>
            <person name="Chen J."/>
            <person name="Zhou S."/>
        </authorList>
    </citation>
    <scope>NUCLEOTIDE SEQUENCE [LARGE SCALE GENOMIC DNA]</scope>
    <source>
        <strain evidence="3 4">SG-1</strain>
    </source>
</reference>
<dbReference type="InterPro" id="IPR013830">
    <property type="entry name" value="SGNH_hydro"/>
</dbReference>
<dbReference type="AlphaFoldDB" id="A0A1U9KBF0"/>
<dbReference type="SUPFAM" id="SSF52266">
    <property type="entry name" value="SGNH hydrolase"/>
    <property type="match status" value="1"/>
</dbReference>
<dbReference type="Proteomes" id="UP000188603">
    <property type="component" value="Chromosome"/>
</dbReference>
<evidence type="ECO:0000256" key="1">
    <source>
        <dbReference type="SAM" id="MobiDB-lite"/>
    </source>
</evidence>
<dbReference type="InterPro" id="IPR053140">
    <property type="entry name" value="GDSL_Rv0518-like"/>
</dbReference>
<keyword evidence="4" id="KW-1185">Reference proteome</keyword>
<evidence type="ECO:0000313" key="4">
    <source>
        <dbReference type="Proteomes" id="UP000188603"/>
    </source>
</evidence>
<dbReference type="Pfam" id="PF13472">
    <property type="entry name" value="Lipase_GDSL_2"/>
    <property type="match status" value="1"/>
</dbReference>
<proteinExistence type="predicted"/>
<gene>
    <name evidence="3" type="ORF">B0W44_02470</name>
</gene>
<dbReference type="PANTHER" id="PTHR43784:SF2">
    <property type="entry name" value="GDSL-LIKE LIPASE_ACYLHYDROLASE, PUTATIVE (AFU_ORTHOLOGUE AFUA_2G00820)-RELATED"/>
    <property type="match status" value="1"/>
</dbReference>
<name>A0A1U9KBF0_9BACL</name>
<evidence type="ECO:0000313" key="3">
    <source>
        <dbReference type="EMBL" id="AQS57360.1"/>
    </source>
</evidence>
<protein>
    <recommendedName>
        <fullName evidence="2">SGNH hydrolase-type esterase domain-containing protein</fullName>
    </recommendedName>
</protein>
<feature type="region of interest" description="Disordered" evidence="1">
    <location>
        <begin position="1"/>
        <end position="36"/>
    </location>
</feature>